<organism evidence="1 2">
    <name type="scientific">Potamilus streckersoni</name>
    <dbReference type="NCBI Taxonomy" id="2493646"/>
    <lineage>
        <taxon>Eukaryota</taxon>
        <taxon>Metazoa</taxon>
        <taxon>Spiralia</taxon>
        <taxon>Lophotrochozoa</taxon>
        <taxon>Mollusca</taxon>
        <taxon>Bivalvia</taxon>
        <taxon>Autobranchia</taxon>
        <taxon>Heteroconchia</taxon>
        <taxon>Palaeoheterodonta</taxon>
        <taxon>Unionida</taxon>
        <taxon>Unionoidea</taxon>
        <taxon>Unionidae</taxon>
        <taxon>Ambleminae</taxon>
        <taxon>Lampsilini</taxon>
        <taxon>Potamilus</taxon>
    </lineage>
</organism>
<evidence type="ECO:0000313" key="2">
    <source>
        <dbReference type="Proteomes" id="UP001195483"/>
    </source>
</evidence>
<gene>
    <name evidence="1" type="ORF">CHS0354_004632</name>
</gene>
<sequence>MDCGILGIAVMHPVVEATRADGEVSVARLQLTETDRQCSETCLNGGNFIRETGCMCPARFKGRCCETGSL</sequence>
<accession>A0AAE0VPE3</accession>
<dbReference type="AlphaFoldDB" id="A0AAE0VPE3"/>
<reference evidence="1" key="1">
    <citation type="journal article" date="2021" name="Genome Biol. Evol.">
        <title>A High-Quality Reference Genome for a Parasitic Bivalve with Doubly Uniparental Inheritance (Bivalvia: Unionida).</title>
        <authorList>
            <person name="Smith C.H."/>
        </authorList>
    </citation>
    <scope>NUCLEOTIDE SEQUENCE</scope>
    <source>
        <strain evidence="1">CHS0354</strain>
    </source>
</reference>
<dbReference type="EMBL" id="JAEAOA010000334">
    <property type="protein sequence ID" value="KAK3585359.1"/>
    <property type="molecule type" value="Genomic_DNA"/>
</dbReference>
<name>A0AAE0VPE3_9BIVA</name>
<dbReference type="Proteomes" id="UP001195483">
    <property type="component" value="Unassembled WGS sequence"/>
</dbReference>
<keyword evidence="2" id="KW-1185">Reference proteome</keyword>
<comment type="caution">
    <text evidence="1">The sequence shown here is derived from an EMBL/GenBank/DDBJ whole genome shotgun (WGS) entry which is preliminary data.</text>
</comment>
<evidence type="ECO:0008006" key="3">
    <source>
        <dbReference type="Google" id="ProtNLM"/>
    </source>
</evidence>
<evidence type="ECO:0000313" key="1">
    <source>
        <dbReference type="EMBL" id="KAK3585359.1"/>
    </source>
</evidence>
<reference evidence="1" key="2">
    <citation type="journal article" date="2021" name="Genome Biol. Evol.">
        <title>Developing a high-quality reference genome for a parasitic bivalve with doubly uniparental inheritance (Bivalvia: Unionida).</title>
        <authorList>
            <person name="Smith C.H."/>
        </authorList>
    </citation>
    <scope>NUCLEOTIDE SEQUENCE</scope>
    <source>
        <strain evidence="1">CHS0354</strain>
        <tissue evidence="1">Mantle</tissue>
    </source>
</reference>
<protein>
    <recommendedName>
        <fullName evidence="3">EGF-like domain-containing protein</fullName>
    </recommendedName>
</protein>
<reference evidence="1" key="3">
    <citation type="submission" date="2023-05" db="EMBL/GenBank/DDBJ databases">
        <authorList>
            <person name="Smith C.H."/>
        </authorList>
    </citation>
    <scope>NUCLEOTIDE SEQUENCE</scope>
    <source>
        <strain evidence="1">CHS0354</strain>
        <tissue evidence="1">Mantle</tissue>
    </source>
</reference>
<proteinExistence type="predicted"/>